<accession>D6TH01</accession>
<feature type="region of interest" description="Disordered" evidence="1">
    <location>
        <begin position="28"/>
        <end position="60"/>
    </location>
</feature>
<sequence>MSKRFHPSSLFLFVLCLLVTLLVGCGEPSQKRSSFTVTPTNIPVRKTSNTPTRSVPSPEIPHPVARLGRSITDFRLVLGNEFALNKNTNTYEFQQDPHFPEAQYEVTVDDIKKPIPQQRVIKIKFNVLFDDNPLSEHDANRKCGAFLPSDAVTTGHYRPEEYGFTADYFYSAEMKNEFRASYFTEVDGTLVRPGAVYILYGWSIITTGVLYCYIGLGR</sequence>
<keyword evidence="2" id="KW-1133">Transmembrane helix</keyword>
<evidence type="ECO:0000256" key="2">
    <source>
        <dbReference type="SAM" id="Phobius"/>
    </source>
</evidence>
<name>D6TH01_KTERA</name>
<comment type="caution">
    <text evidence="3">The sequence shown here is derived from an EMBL/GenBank/DDBJ whole genome shotgun (WGS) entry which is preliminary data.</text>
</comment>
<organism evidence="3 4">
    <name type="scientific">Ktedonobacter racemifer DSM 44963</name>
    <dbReference type="NCBI Taxonomy" id="485913"/>
    <lineage>
        <taxon>Bacteria</taxon>
        <taxon>Bacillati</taxon>
        <taxon>Chloroflexota</taxon>
        <taxon>Ktedonobacteria</taxon>
        <taxon>Ktedonobacterales</taxon>
        <taxon>Ktedonobacteraceae</taxon>
        <taxon>Ktedonobacter</taxon>
    </lineage>
</organism>
<gene>
    <name evidence="3" type="ORF">Krac_10444</name>
</gene>
<dbReference type="AlphaFoldDB" id="D6TH01"/>
<reference evidence="3 4" key="1">
    <citation type="journal article" date="2011" name="Stand. Genomic Sci.">
        <title>Non-contiguous finished genome sequence and contextual data of the filamentous soil bacterium Ktedonobacter racemifer type strain (SOSP1-21).</title>
        <authorList>
            <person name="Chang Y.J."/>
            <person name="Land M."/>
            <person name="Hauser L."/>
            <person name="Chertkov O."/>
            <person name="Del Rio T.G."/>
            <person name="Nolan M."/>
            <person name="Copeland A."/>
            <person name="Tice H."/>
            <person name="Cheng J.F."/>
            <person name="Lucas S."/>
            <person name="Han C."/>
            <person name="Goodwin L."/>
            <person name="Pitluck S."/>
            <person name="Ivanova N."/>
            <person name="Ovchinikova G."/>
            <person name="Pati A."/>
            <person name="Chen A."/>
            <person name="Palaniappan K."/>
            <person name="Mavromatis K."/>
            <person name="Liolios K."/>
            <person name="Brettin T."/>
            <person name="Fiebig A."/>
            <person name="Rohde M."/>
            <person name="Abt B."/>
            <person name="Goker M."/>
            <person name="Detter J.C."/>
            <person name="Woyke T."/>
            <person name="Bristow J."/>
            <person name="Eisen J.A."/>
            <person name="Markowitz V."/>
            <person name="Hugenholtz P."/>
            <person name="Kyrpides N.C."/>
            <person name="Klenk H.P."/>
            <person name="Lapidus A."/>
        </authorList>
    </citation>
    <scope>NUCLEOTIDE SEQUENCE [LARGE SCALE GENOMIC DNA]</scope>
    <source>
        <strain evidence="4">DSM 44963</strain>
    </source>
</reference>
<dbReference type="EMBL" id="ADVG01000001">
    <property type="protein sequence ID" value="EFH88930.1"/>
    <property type="molecule type" value="Genomic_DNA"/>
</dbReference>
<protein>
    <recommendedName>
        <fullName evidence="5">Lipoprotein</fullName>
    </recommendedName>
</protein>
<feature type="compositionally biased region" description="Polar residues" evidence="1">
    <location>
        <begin position="31"/>
        <end position="55"/>
    </location>
</feature>
<proteinExistence type="predicted"/>
<keyword evidence="4" id="KW-1185">Reference proteome</keyword>
<dbReference type="RefSeq" id="WP_007905188.1">
    <property type="nucleotide sequence ID" value="NZ_ADVG01000001.1"/>
</dbReference>
<evidence type="ECO:0008006" key="5">
    <source>
        <dbReference type="Google" id="ProtNLM"/>
    </source>
</evidence>
<dbReference type="PROSITE" id="PS51257">
    <property type="entry name" value="PROKAR_LIPOPROTEIN"/>
    <property type="match status" value="1"/>
</dbReference>
<evidence type="ECO:0000256" key="1">
    <source>
        <dbReference type="SAM" id="MobiDB-lite"/>
    </source>
</evidence>
<feature type="transmembrane region" description="Helical" evidence="2">
    <location>
        <begin position="197"/>
        <end position="216"/>
    </location>
</feature>
<dbReference type="Proteomes" id="UP000004508">
    <property type="component" value="Unassembled WGS sequence"/>
</dbReference>
<evidence type="ECO:0000313" key="4">
    <source>
        <dbReference type="Proteomes" id="UP000004508"/>
    </source>
</evidence>
<evidence type="ECO:0000313" key="3">
    <source>
        <dbReference type="EMBL" id="EFH88930.1"/>
    </source>
</evidence>
<keyword evidence="2" id="KW-0472">Membrane</keyword>
<dbReference type="InParanoid" id="D6TH01"/>
<keyword evidence="2" id="KW-0812">Transmembrane</keyword>